<dbReference type="EMBL" id="KR704200">
    <property type="protein sequence ID" value="ALL27241.1"/>
    <property type="molecule type" value="Genomic_RNA"/>
</dbReference>
<dbReference type="Proteomes" id="UP000152019">
    <property type="component" value="Genome"/>
</dbReference>
<accession>A0A0S1LIS7</accession>
<proteinExistence type="predicted"/>
<name>A0A0S1LIS7_CPVBM</name>
<reference evidence="2" key="3">
    <citation type="submission" date="2015-05" db="EMBL/GenBank/DDBJ databases">
        <authorList>
            <person name="Zhang Y."/>
            <person name="Li Y."/>
        </authorList>
    </citation>
    <scope>NUCLEOTIDE SEQUENCE [LARGE SCALE GENOMIC DNA]</scope>
</reference>
<reference evidence="2" key="2">
    <citation type="submission" date="2015-05" db="EMBL/GenBank/DDBJ databases">
        <authorList>
            <person name="Zhang Y."/>
        </authorList>
    </citation>
    <scope>NUCLEOTIDE SEQUENCE [LARGE SCALE GENOMIC DNA]</scope>
</reference>
<organismHost>
    <name type="scientific">Bombyx mori</name>
    <name type="common">Silk moth</name>
    <dbReference type="NCBI Taxonomy" id="7091"/>
</organismHost>
<evidence type="ECO:0000313" key="2">
    <source>
        <dbReference type="Proteomes" id="UP000152019"/>
    </source>
</evidence>
<protein>
    <submittedName>
        <fullName evidence="1">p101</fullName>
    </submittedName>
</protein>
<reference evidence="2" key="1">
    <citation type="submission" date="2015-05" db="EMBL/GenBank/DDBJ databases">
        <authorList>
            <person name="Zhang Y."/>
            <person name="Yang Z."/>
        </authorList>
    </citation>
    <scope>NUCLEOTIDE SEQUENCE [LARGE SCALE GENOMIC DNA]</scope>
</reference>
<organism evidence="1 2">
    <name type="scientific">Bombyx mori cytoplasmic polyhedrosis virus</name>
    <name type="common">BmCPV</name>
    <dbReference type="NCBI Taxonomy" id="110829"/>
    <lineage>
        <taxon>Viruses</taxon>
        <taxon>Riboviria</taxon>
        <taxon>Orthornavirae</taxon>
        <taxon>Duplornaviricota</taxon>
        <taxon>Resentoviricetes</taxon>
        <taxon>Reovirales</taxon>
        <taxon>Spinareoviridae</taxon>
        <taxon>Cypovirus</taxon>
        <taxon>Cypovirus altineae</taxon>
        <taxon>Cypovirus 1</taxon>
    </lineage>
</organism>
<evidence type="ECO:0000313" key="1">
    <source>
        <dbReference type="EMBL" id="ALL27241.1"/>
    </source>
</evidence>
<sequence length="881" mass="100973">MKQLFAFPLTYQSRKHERSIAQYAHDLIMCKSRLTPMHDLNSAIKLSNDYAQILDQFDLNMYFRLAYAVPFLSQRVLRIASSQEHIKDLQYHLATIETCRVNIKEKDFKQILRESIRNIYFSNINVHNMKHPFEYGNSYTAAYKHALHILTEIMYSRTDTVFLPLKYFPFCNILMRGYSRETSLCMTPYALFELSETTYASDLLSRTAFDFQQDVFRSNYDLLKLCGDIESNPGPATWSSLSVEAITLCPPIRIPSDDEVKSLVPTLFSSDEVYNIFKEYDIIDPSGSVQTMTLFNTLRSKGDTFSRLSEQFHLTDVLNTANRFKVSEKLMMSIAFGMNIVVIDHENNQAYLTRTCDTDQTLFLLISKEIGSDSVSVPFVGDDETHVRYVSRVTITSEISHALFPGEALKPVDGSEFFDSPTLDVFYEMSYDYGIDELAQLLIPNDYDIGMIRSEFNVPRTQWSRLDVLSRKNPVYPPRPQPYGMGPLNDEQAKEYAKASIRIFNAACPEHKIAIPVIYTDDEIVSCNKSSRYYYPTSHAGTSIINHKQCAADNKQLAPLFGSTPKKLFSKYVSQTNGVFLLMRIYIREIDNDVFDSGVIYVTLRVGNDGIGTHVILTTSYLERIGQSMLVNHVYKIKRMDSKYYFQFLEVEGLVSEDEKNRDMLQEICSENDDVIKTLYQQINKTEREISRQIGNVLKEHNSVNGRAIMKRADFRLVMHETDEVRSKQISVSVHRFKVLQIPVFTHLITVKSEIEYGIPLFVRDALVPRIKRRLTSTKQEQHLTSDEAYEINASYRTGCKAVMNLLVKGDLVRLPCGMITTVDNPILHKHSCTLDLHALTGSGIGPRKLRIHSAFKCSKCHKVYNNNILAQRCVRAHLSG</sequence>